<dbReference type="InterPro" id="IPR036388">
    <property type="entry name" value="WH-like_DNA-bd_sf"/>
</dbReference>
<dbReference type="GO" id="GO:0090575">
    <property type="term" value="C:RNA polymerase II transcription regulator complex"/>
    <property type="evidence" value="ECO:0007669"/>
    <property type="project" value="TreeGrafter"/>
</dbReference>
<feature type="domain" description="E2F/DP family winged-helix DNA-binding" evidence="7">
    <location>
        <begin position="63"/>
        <end position="127"/>
    </location>
</feature>
<dbReference type="GO" id="GO:0000978">
    <property type="term" value="F:RNA polymerase II cis-regulatory region sequence-specific DNA binding"/>
    <property type="evidence" value="ECO:0007669"/>
    <property type="project" value="InterPro"/>
</dbReference>
<dbReference type="AlphaFoldDB" id="A0AAV2YXS3"/>
<evidence type="ECO:0000256" key="3">
    <source>
        <dbReference type="ARBA" id="ARBA00023125"/>
    </source>
</evidence>
<evidence type="ECO:0000256" key="6">
    <source>
        <dbReference type="SAM" id="MobiDB-lite"/>
    </source>
</evidence>
<comment type="subcellular location">
    <subcellularLocation>
        <location evidence="5">Nucleus</location>
    </subcellularLocation>
</comment>
<dbReference type="SMART" id="SM01372">
    <property type="entry name" value="E2F_TDP"/>
    <property type="match status" value="2"/>
</dbReference>
<evidence type="ECO:0000313" key="9">
    <source>
        <dbReference type="Proteomes" id="UP001146120"/>
    </source>
</evidence>
<keyword evidence="4 5" id="KW-0804">Transcription</keyword>
<dbReference type="GO" id="GO:0000981">
    <property type="term" value="F:DNA-binding transcription factor activity, RNA polymerase II-specific"/>
    <property type="evidence" value="ECO:0007669"/>
    <property type="project" value="TreeGrafter"/>
</dbReference>
<sequence length="375" mass="41326">RSRLGTHASSDAGVASSVAIPLRTAEQPAMSSVAATTAPAVKDETRPDSPSTEVDDSPSRDGRGENSLAVLCHKFCELYRDHRDAINIDVASKNLGIQRRRMYEILNIVQSVGLVSRIRSSLYRWEGYSKMTVTLHRLKEEGMRRKRKAAQDTGSHSPEQQRNSHVAGGSPSNRRKAVATILGERFVQIFLCNEFPQPIVLEDIMGVFASCVGGALTNQTCKLQCVCISNHCFRWMIENHSYFLACARRLYDIANVFCSMGLVKKTWSVSMDHGRKKRLYEWIGPTGGAGFLRMRVAIANATASAEHSTSRPVLPSPKLTCIATAKEPTKRDADNDASSESKQQLYASITCDLLTFRDVFSASNLTSSSATTQED</sequence>
<proteinExistence type="inferred from homology"/>
<evidence type="ECO:0000256" key="4">
    <source>
        <dbReference type="ARBA" id="ARBA00023163"/>
    </source>
</evidence>
<dbReference type="InterPro" id="IPR015633">
    <property type="entry name" value="E2F"/>
</dbReference>
<keyword evidence="2 5" id="KW-0805">Transcription regulation</keyword>
<dbReference type="Gene3D" id="1.10.10.10">
    <property type="entry name" value="Winged helix-like DNA-binding domain superfamily/Winged helix DNA-binding domain"/>
    <property type="match status" value="2"/>
</dbReference>
<dbReference type="Proteomes" id="UP001146120">
    <property type="component" value="Unassembled WGS sequence"/>
</dbReference>
<evidence type="ECO:0000256" key="1">
    <source>
        <dbReference type="ARBA" id="ARBA00010940"/>
    </source>
</evidence>
<feature type="region of interest" description="Disordered" evidence="6">
    <location>
        <begin position="26"/>
        <end position="65"/>
    </location>
</feature>
<feature type="non-terminal residue" evidence="8">
    <location>
        <position position="1"/>
    </location>
</feature>
<evidence type="ECO:0000256" key="5">
    <source>
        <dbReference type="RuleBase" id="RU003796"/>
    </source>
</evidence>
<dbReference type="SUPFAM" id="SSF46785">
    <property type="entry name" value="Winged helix' DNA-binding domain"/>
    <property type="match status" value="2"/>
</dbReference>
<keyword evidence="3 5" id="KW-0238">DNA-binding</keyword>
<dbReference type="PANTHER" id="PTHR12081:SF7">
    <property type="entry name" value="TRANSCRIPTION FACTOR EFL-3"/>
    <property type="match status" value="1"/>
</dbReference>
<evidence type="ECO:0000256" key="2">
    <source>
        <dbReference type="ARBA" id="ARBA00023015"/>
    </source>
</evidence>
<evidence type="ECO:0000313" key="8">
    <source>
        <dbReference type="EMBL" id="DAZ98815.1"/>
    </source>
</evidence>
<reference evidence="8" key="2">
    <citation type="journal article" date="2023" name="Microbiol Resour">
        <title>Decontamination and Annotation of the Draft Genome Sequence of the Oomycete Lagenidium giganteum ARSEF 373.</title>
        <authorList>
            <person name="Morgan W.R."/>
            <person name="Tartar A."/>
        </authorList>
    </citation>
    <scope>NUCLEOTIDE SEQUENCE</scope>
    <source>
        <strain evidence="8">ARSEF 373</strain>
    </source>
</reference>
<dbReference type="InterPro" id="IPR036390">
    <property type="entry name" value="WH_DNA-bd_sf"/>
</dbReference>
<accession>A0AAV2YXS3</accession>
<organism evidence="8 9">
    <name type="scientific">Lagenidium giganteum</name>
    <dbReference type="NCBI Taxonomy" id="4803"/>
    <lineage>
        <taxon>Eukaryota</taxon>
        <taxon>Sar</taxon>
        <taxon>Stramenopiles</taxon>
        <taxon>Oomycota</taxon>
        <taxon>Peronosporomycetes</taxon>
        <taxon>Pythiales</taxon>
        <taxon>Pythiaceae</taxon>
    </lineage>
</organism>
<reference evidence="8" key="1">
    <citation type="submission" date="2022-11" db="EMBL/GenBank/DDBJ databases">
        <authorList>
            <person name="Morgan W.R."/>
            <person name="Tartar A."/>
        </authorList>
    </citation>
    <scope>NUCLEOTIDE SEQUENCE</scope>
    <source>
        <strain evidence="8">ARSEF 373</strain>
    </source>
</reference>
<comment type="caution">
    <text evidence="8">The sequence shown here is derived from an EMBL/GenBank/DDBJ whole genome shotgun (WGS) entry which is preliminary data.</text>
</comment>
<protein>
    <recommendedName>
        <fullName evidence="7">E2F/DP family winged-helix DNA-binding domain-containing protein</fullName>
    </recommendedName>
</protein>
<keyword evidence="9" id="KW-1185">Reference proteome</keyword>
<gene>
    <name evidence="8" type="ORF">N0F65_000971</name>
</gene>
<feature type="domain" description="E2F/DP family winged-helix DNA-binding" evidence="7">
    <location>
        <begin position="174"/>
        <end position="284"/>
    </location>
</feature>
<comment type="similarity">
    <text evidence="1 5">Belongs to the E2F/DP family.</text>
</comment>
<name>A0AAV2YXS3_9STRA</name>
<keyword evidence="5" id="KW-0539">Nucleus</keyword>
<feature type="region of interest" description="Disordered" evidence="6">
    <location>
        <begin position="141"/>
        <end position="172"/>
    </location>
</feature>
<evidence type="ECO:0000259" key="7">
    <source>
        <dbReference type="SMART" id="SM01372"/>
    </source>
</evidence>
<dbReference type="Pfam" id="PF02319">
    <property type="entry name" value="WHD_E2F_TDP"/>
    <property type="match status" value="2"/>
</dbReference>
<dbReference type="PANTHER" id="PTHR12081">
    <property type="entry name" value="TRANSCRIPTION FACTOR E2F"/>
    <property type="match status" value="1"/>
</dbReference>
<feature type="compositionally biased region" description="Polar residues" evidence="6">
    <location>
        <begin position="152"/>
        <end position="164"/>
    </location>
</feature>
<dbReference type="InterPro" id="IPR003316">
    <property type="entry name" value="E2F_WHTH_DNA-bd_dom"/>
</dbReference>
<dbReference type="EMBL" id="DAKRPA010000096">
    <property type="protein sequence ID" value="DAZ98815.1"/>
    <property type="molecule type" value="Genomic_DNA"/>
</dbReference>